<sequence>MAPGNKNPAVVLSEKVGVSLEEGVANLELLKKSLEKGVSASSSTDQSDVEAEREELKAEKLELLAERAEFKAEKLEWEAAKGSAGSSSTNSDLEAANAQLEADKLQLEALKAQLKAAESKLKDCHAELEAAKSELETAHEQLDEARAELETARSHLEAAKAQADINSTKLEAAKASLEAAKASFQAASKQLDAAKSRFEAAQSQLDSARGTLEADRSDLEDQKAALEKKVCEAESQSVKLEKEKLDLTCALQQSKSEIGELSEKMEEVWNELEQCKKDNKTMQEVELPGLREKVKELEEQLKKCGDEKKNPPAENNENKPPPPPPQVQGNGNSNRVFLDIASTRGSAAVRLVIELDVNMTPITAENFRELCTGQKGRDGSGTPISYKGSSLTHGNAFSLGGPAYTKAYPGAVMSIYKGSLLPAENLQRKLDRPGLVAMLNSDKAAGRSHASGFIITMAPARFFDYKLVVFGEVVEGLNVLREILKTEISVDIKDCGQL</sequence>
<dbReference type="InterPro" id="IPR029000">
    <property type="entry name" value="Cyclophilin-like_dom_sf"/>
</dbReference>
<dbReference type="Pfam" id="PF00160">
    <property type="entry name" value="Pro_isomerase"/>
    <property type="match status" value="1"/>
</dbReference>
<feature type="region of interest" description="Disordered" evidence="2">
    <location>
        <begin position="304"/>
        <end position="333"/>
    </location>
</feature>
<evidence type="ECO:0000256" key="1">
    <source>
        <dbReference type="ARBA" id="ARBA00007365"/>
    </source>
</evidence>
<dbReference type="GO" id="GO:0016018">
    <property type="term" value="F:cyclosporin A binding"/>
    <property type="evidence" value="ECO:0007669"/>
    <property type="project" value="TreeGrafter"/>
</dbReference>
<name>A0A7N0U920_KALFE</name>
<evidence type="ECO:0000256" key="2">
    <source>
        <dbReference type="SAM" id="MobiDB-lite"/>
    </source>
</evidence>
<dbReference type="Gramene" id="Kaladp0058s0439.1.v1.1">
    <property type="protein sequence ID" value="Kaladp0058s0439.1.v1.1.CDS.1"/>
    <property type="gene ID" value="Kaladp0058s0439.v1.1"/>
</dbReference>
<evidence type="ECO:0000259" key="3">
    <source>
        <dbReference type="PROSITE" id="PS50072"/>
    </source>
</evidence>
<feature type="region of interest" description="Disordered" evidence="2">
    <location>
        <begin position="34"/>
        <end position="55"/>
    </location>
</feature>
<dbReference type="Gene3D" id="2.40.100.10">
    <property type="entry name" value="Cyclophilin-like"/>
    <property type="match status" value="1"/>
</dbReference>
<reference evidence="4" key="1">
    <citation type="submission" date="2021-01" db="UniProtKB">
        <authorList>
            <consortium name="EnsemblPlants"/>
        </authorList>
    </citation>
    <scope>IDENTIFICATION</scope>
</reference>
<dbReference type="SUPFAM" id="SSF57997">
    <property type="entry name" value="Tropomyosin"/>
    <property type="match status" value="1"/>
</dbReference>
<dbReference type="AlphaFoldDB" id="A0A7N0U920"/>
<dbReference type="PROSITE" id="PS50072">
    <property type="entry name" value="CSA_PPIASE_2"/>
    <property type="match status" value="1"/>
</dbReference>
<protein>
    <recommendedName>
        <fullName evidence="3">PPIase cyclophilin-type domain-containing protein</fullName>
    </recommendedName>
</protein>
<dbReference type="PRINTS" id="PR00153">
    <property type="entry name" value="CSAPPISMRASE"/>
</dbReference>
<dbReference type="GO" id="GO:0003755">
    <property type="term" value="F:peptidyl-prolyl cis-trans isomerase activity"/>
    <property type="evidence" value="ECO:0007669"/>
    <property type="project" value="InterPro"/>
</dbReference>
<feature type="domain" description="PPIase cyclophilin-type" evidence="3">
    <location>
        <begin position="350"/>
        <end position="487"/>
    </location>
</feature>
<keyword evidence="5" id="KW-1185">Reference proteome</keyword>
<accession>A0A7N0U920</accession>
<organism evidence="4 5">
    <name type="scientific">Kalanchoe fedtschenkoi</name>
    <name type="common">Lavender scallops</name>
    <name type="synonym">South American air plant</name>
    <dbReference type="NCBI Taxonomy" id="63787"/>
    <lineage>
        <taxon>Eukaryota</taxon>
        <taxon>Viridiplantae</taxon>
        <taxon>Streptophyta</taxon>
        <taxon>Embryophyta</taxon>
        <taxon>Tracheophyta</taxon>
        <taxon>Spermatophyta</taxon>
        <taxon>Magnoliopsida</taxon>
        <taxon>eudicotyledons</taxon>
        <taxon>Gunneridae</taxon>
        <taxon>Pentapetalae</taxon>
        <taxon>Saxifragales</taxon>
        <taxon>Crassulaceae</taxon>
        <taxon>Kalanchoe</taxon>
    </lineage>
</organism>
<dbReference type="PANTHER" id="PTHR11071:SF561">
    <property type="entry name" value="PEPTIDYL-PROLYL CIS-TRANS ISOMERASE D-RELATED"/>
    <property type="match status" value="1"/>
</dbReference>
<dbReference type="SUPFAM" id="SSF50891">
    <property type="entry name" value="Cyclophilin-like"/>
    <property type="match status" value="1"/>
</dbReference>
<dbReference type="EnsemblPlants" id="Kaladp0058s0439.1.v1.1">
    <property type="protein sequence ID" value="Kaladp0058s0439.1.v1.1.CDS.1"/>
    <property type="gene ID" value="Kaladp0058s0439.v1.1"/>
</dbReference>
<dbReference type="Proteomes" id="UP000594263">
    <property type="component" value="Unplaced"/>
</dbReference>
<evidence type="ECO:0000313" key="5">
    <source>
        <dbReference type="Proteomes" id="UP000594263"/>
    </source>
</evidence>
<dbReference type="PANTHER" id="PTHR11071">
    <property type="entry name" value="PEPTIDYL-PROLYL CIS-TRANS ISOMERASE"/>
    <property type="match status" value="1"/>
</dbReference>
<dbReference type="GO" id="GO:0006457">
    <property type="term" value="P:protein folding"/>
    <property type="evidence" value="ECO:0007669"/>
    <property type="project" value="TreeGrafter"/>
</dbReference>
<proteinExistence type="inferred from homology"/>
<dbReference type="Gene3D" id="1.20.120.330">
    <property type="entry name" value="Nucleotidyltransferases domain 2"/>
    <property type="match status" value="1"/>
</dbReference>
<dbReference type="InterPro" id="IPR002130">
    <property type="entry name" value="Cyclophilin-type_PPIase_dom"/>
</dbReference>
<dbReference type="GO" id="GO:0005737">
    <property type="term" value="C:cytoplasm"/>
    <property type="evidence" value="ECO:0007669"/>
    <property type="project" value="TreeGrafter"/>
</dbReference>
<comment type="similarity">
    <text evidence="1">Belongs to the cyclophilin-type PPIase family.</text>
</comment>
<evidence type="ECO:0000313" key="4">
    <source>
        <dbReference type="EnsemblPlants" id="Kaladp0058s0439.1.v1.1.CDS.1"/>
    </source>
</evidence>